<reference evidence="2 3" key="1">
    <citation type="submission" date="2018-05" db="EMBL/GenBank/DDBJ databases">
        <title>Complete Genome Sequences of Extremely Thermoacidophilic, Metal-Mobilizing Type-Strain Members of the Archaeal Family Sulfolobaceae: Acidianus brierleyi DSM-1651T, Acidianus sulfidivorans DSM-18786T, Metallosphaera hakonensis DSM-7519T, and Metallosphaera prunae DSM-10039T.</title>
        <authorList>
            <person name="Counts J.A."/>
            <person name="Kelly R.M."/>
        </authorList>
    </citation>
    <scope>NUCLEOTIDE SEQUENCE [LARGE SCALE GENOMIC DNA]</scope>
    <source>
        <strain evidence="2 3">JP7</strain>
    </source>
</reference>
<dbReference type="RefSeq" id="WP_110380068.1">
    <property type="nucleotide sequence ID" value="NZ_CP029288.2"/>
</dbReference>
<organism evidence="2 3">
    <name type="scientific">Acidianus sulfidivorans JP7</name>
    <dbReference type="NCBI Taxonomy" id="619593"/>
    <lineage>
        <taxon>Archaea</taxon>
        <taxon>Thermoproteota</taxon>
        <taxon>Thermoprotei</taxon>
        <taxon>Sulfolobales</taxon>
        <taxon>Sulfolobaceae</taxon>
        <taxon>Acidianus</taxon>
    </lineage>
</organism>
<dbReference type="GeneID" id="36837526"/>
<name>A0A2U9IMC2_9CREN</name>
<dbReference type="EMBL" id="CP029288">
    <property type="protein sequence ID" value="AWR97178.1"/>
    <property type="molecule type" value="Genomic_DNA"/>
</dbReference>
<evidence type="ECO:0000256" key="1">
    <source>
        <dbReference type="SAM" id="Phobius"/>
    </source>
</evidence>
<gene>
    <name evidence="2" type="ORF">DFR86_06115</name>
</gene>
<keyword evidence="1" id="KW-0812">Transmembrane</keyword>
<dbReference type="Proteomes" id="UP000248410">
    <property type="component" value="Chromosome"/>
</dbReference>
<evidence type="ECO:0000313" key="3">
    <source>
        <dbReference type="Proteomes" id="UP000248410"/>
    </source>
</evidence>
<dbReference type="AlphaFoldDB" id="A0A2U9IMC2"/>
<protein>
    <submittedName>
        <fullName evidence="2">Uncharacterized protein</fullName>
    </submittedName>
</protein>
<keyword evidence="1" id="KW-0472">Membrane</keyword>
<sequence>MLKSLSLIIVLLITLNAIISSSYTVTYTFHTELSKIPIKVIINCISPKITNIIFNNVTNSIIIVTKYILKANSSEIALYKVNDSYILTDTYLYNYNTTYNIIILNNTRQIGTITIIVGSPDTSSFTFSSNPLVYNDSKNSYSNSNKLNMFIFILIGIIAIIATILLKVLKTNK</sequence>
<proteinExistence type="predicted"/>
<keyword evidence="3" id="KW-1185">Reference proteome</keyword>
<accession>A0A2U9IMC2</accession>
<evidence type="ECO:0000313" key="2">
    <source>
        <dbReference type="EMBL" id="AWR97178.1"/>
    </source>
</evidence>
<feature type="transmembrane region" description="Helical" evidence="1">
    <location>
        <begin position="147"/>
        <end position="169"/>
    </location>
</feature>
<dbReference type="KEGG" id="asul:DFR86_06115"/>
<keyword evidence="1" id="KW-1133">Transmembrane helix</keyword>